<feature type="region of interest" description="Disordered" evidence="6">
    <location>
        <begin position="1126"/>
        <end position="1149"/>
    </location>
</feature>
<dbReference type="InterPro" id="IPR046770">
    <property type="entry name" value="DOCKER_Lobe_B"/>
</dbReference>
<dbReference type="PROSITE" id="PS51651">
    <property type="entry name" value="DOCKER"/>
    <property type="match status" value="1"/>
</dbReference>
<feature type="domain" description="DOCKER" evidence="9">
    <location>
        <begin position="2200"/>
        <end position="2633"/>
    </location>
</feature>
<feature type="region of interest" description="Disordered" evidence="6">
    <location>
        <begin position="628"/>
        <end position="656"/>
    </location>
</feature>
<dbReference type="InterPro" id="IPR043162">
    <property type="entry name" value="DOCK_C_lobe_C"/>
</dbReference>
<keyword evidence="2" id="KW-0963">Cytoplasm</keyword>
<sequence length="2843" mass="319947">MGKRASISEHKHIATVSGWEDGKHYERPVTKLDRWELQSADKLVIHMDGHDIVLVQDPHSNHLGGYIWLSSIVFCSYLVSLHNGMHKGRGHRHEWIHMDHSKRWVELGSGVGLIGLMLHRLGVENVIVTDIEELLPIIEKNVEANDVLVQSISGRRSNEKSMELCASMPTAVVVEPLLWNDDDAIHHVKSAGPIDYIVACDCIYSEASAVDLVLTMDKLAGPDTTIICLSEVRNQAAQDTFMEQAKSLFTYTVVLFFFYFCSVIYIMATNKWVPFSKIAHGTAITSFTPTHTFANVTAPSPRSRPVTIYSSTYFASSTESSLTNVKRPSTASSDVSTSTANDYAFMLPLEVGDDLYIFEQNDAWYRGYVLGSLEEGRKPNSAPNGIFPKSHVQIKEYVDLDLTLQDRLGRHSFTATSPSAQSATNVPGNIGDSNSFDYSTNLSSASVELQSHHQRRIQSRPAISTAMDSEHELQKLQRPSPPPLPMVRFDQSTITGADEPLVDEIAACASEWNCLLYTYLEEKQYGAFNAVRDHINYLFQARRQLLDQALSSEELARLRREIIQRIVTMNISQHREMIIRHPEHGFILDINNTSVATLYYMHWKYTISDQIPMTTLFRQSSLLDSDAPSSSTQTNYHQGMPPGFATSSSLATPWRQDRRKRPTYRYKGGDFHHLFLDLKAFVAHICQPGEWTELRFSLYSDNQEKFVTEPFVVHLNYNGMPKNEGQIGKIQTLFIDLASQDLNEHLYLVCYIFRLGGMKFVDKEKDHRGLLGHHASTIFGGHHHFNHSHHRPAAHTNLFRRPFGCAVLNIGRFLYQVDPENTATKASGGVYIGHYFILPSDHDMRIYSPSSESDFAHLHEDIIRDNTKELIQSSRAESVCVNLRMFYGQQDEVLMTNAALLQDIPLTARIGFPDVVFPDNERNELYITLDSGDFAHFGRTRNIQVIICVRDNFTGDVVEMAVAVGSGTPMTSTWESAIYHHEMKPTWNEMVKVKINDVKVWQRSHVFLVVKHRSRHGGGVSPIPNGVGNTSTSDKILAIGYMPLFIPPLSHDFVADGTHTLCLYKYDRQLLHPSSYFGVVPWCTETTTPANMEGQENMLAAVRQTHRRNSTLRQFSNSSYASARLGDTGASSKSHNGKNSQGSELGGGNSGYHNGVANARLHPIRDSLVVSTFLCSTQFTQNTALVKLINWRSIVRHDDDALVASDGESADELLVILDKFTFVGEREVVKFLADVFDALLDILVFRVPDYPDKQDAIHDQVIVAITWILSIVQDRRFVNFRPVLNVYINQRFYCSDEGTYQLYTSYRYRLKHNKKLRQKMTLSETTYNQLLQGLIRLSTNPSDITKAKRLRSSIKGWEYLFLFIRQSREMHRAYEDRAQHELREQMYKRDLQRFFDLATDMMRPDQPSSMIGTQTLVLQHFCEVITEVRSTYSAKEIVDIVSTLVDACSHVTGKLVGFKLGMILSIIKAPIFSDKACCFEFGKRVIGWIKVWLNSYMAVAKEVIFARTMDDSGQNQEDIQQQTRLPRAQWLENLRLSLTITHEILEKIRKVRGMSLSGLSPAAMTSSPVSSASATAIPRTRPTSMSTLGDDDLESIVSDVYDEPSLEYSTSGSSLDELTKILLLLVPQLLQAYKDLQRLTTQALQATGSSSGSTTKNNDNYMSSSVNTARHSLTALRERAGSIRDLPQVPESSAGFNVAATDQNKTTATPSFPVVLQALATSPTTPFPSIYPFQANATNDAAIMAGSDLATVVTSGLLDLTVVLLDLFHLTPRNQWLYVLQLMAANKDDTPENGGGGPNVTADYICTLCYVCMAILFGDDVYKLAETHGTVEGYDAFMEDPARERRKWPKNWLNLDVVAYKIILGNVLSPVADILEMDDFLPRQEQQNQNNAGRKGFSSTALGGHGNPNHECDIMVRLWRVVFMTVVRVLASPSLEVETFLPQEQRAVWKLAGNIRGGEGTEMLERLWDLTGPRQRPSTLAQEDVRQRQESKDLKMKPQLLDYFDHHNKPEYEVNAADNTDDDIDEDMDGGSTPGPSGDGENADTSTSDKETALPTDEDVSQIHLESMPVLLRPLCSASLTLHDKLRSTTVGIIADLITTHIPKANDAVTGQNLMIGTIDKLVMNNGKGSDEIRVKWVAELQQAFQLRLTTDSERVWGQKVVDSLANLMELLLQIRSLPIDSVEFMDERINATLKLMKFIQVCERQEIYVKYVHQLVDLHLHNSNFVEAALTLRFHSDLLKWDPYDEVDAIPELGYIVESSFSRKKGLYETMIAYLDKGTAWELCIDLCQEIGGEYALTVVNYPLCSGVLRQTAEFMEKIVTKERYYSEYFRVGFYGRGFPFSIRNQQFIYRGMAWEKMASFVERMQNRHPNAQLVSGKLTTGALLPEDQIRDLETELDGQYMQITAVTPVMNPLTTPVLTNPLTSDKIKKYYQFNKVSQFTYSRPVTREEENDDSDTTTTKLDFLNLWTEKTIFTSEDTFPTITLRSKIVSMEVKEISPIENAVEAMNNKTHELITLEKNYSAYLTNPRIPYNLNPFSMALNGAVDAPVNGGVPLYKKTFLSPYFSKKNPDMLQWVDQLKAAIDEQVVVIDRCLITHGQLVSSEMRPFHNNLIELYKKNFTDDIVQLRRRGTTLKATSVTTTEKGKGISSSNKSTIRKSSVPQSSRRNLNASSSHPNLSTSAQIDRPGSTFFKDMDKPLTMKSRTNSASSQQRQSLSSPGGAGNLSSFMAPKSTNYFSIPNFREQQPKFFTGDKMQNSSSALSASSAEMTNTNNIDHNQEHHRHGNSNASALSAPSSLGHLSDELYLNKKDRNGKTGILSKSLKNSIRRVRKRRPLSSGIHK</sequence>
<dbReference type="InterPro" id="IPR026791">
    <property type="entry name" value="DOCK"/>
</dbReference>
<dbReference type="InterPro" id="IPR029063">
    <property type="entry name" value="SAM-dependent_MTases_sf"/>
</dbReference>
<feature type="region of interest" description="Disordered" evidence="6">
    <location>
        <begin position="2016"/>
        <end position="2057"/>
    </location>
</feature>
<dbReference type="PANTHER" id="PTHR45653:SF10">
    <property type="entry name" value="MYOBLAST CITY, ISOFORM B"/>
    <property type="match status" value="1"/>
</dbReference>
<name>A0A1X2INM5_9FUNG</name>
<comment type="subcellular location">
    <subcellularLocation>
        <location evidence="1">Cytoplasm</location>
    </subcellularLocation>
</comment>
<dbReference type="Gene3D" id="1.25.40.410">
    <property type="match status" value="1"/>
</dbReference>
<evidence type="ECO:0008006" key="12">
    <source>
        <dbReference type="Google" id="ProtNLM"/>
    </source>
</evidence>
<evidence type="ECO:0000256" key="2">
    <source>
        <dbReference type="ARBA" id="ARBA00022490"/>
    </source>
</evidence>
<dbReference type="InterPro" id="IPR027007">
    <property type="entry name" value="C2_DOCK-type_domain"/>
</dbReference>
<dbReference type="Gene3D" id="2.60.40.150">
    <property type="entry name" value="C2 domain"/>
    <property type="match status" value="1"/>
</dbReference>
<dbReference type="InterPro" id="IPR032376">
    <property type="entry name" value="DOCK_N"/>
</dbReference>
<dbReference type="Pfam" id="PF23554">
    <property type="entry name" value="TPR_DOCK"/>
    <property type="match status" value="2"/>
</dbReference>
<evidence type="ECO:0000313" key="10">
    <source>
        <dbReference type="EMBL" id="ORZ19610.1"/>
    </source>
</evidence>
<dbReference type="Pfam" id="PF20421">
    <property type="entry name" value="DHR-2_Lobe_C"/>
    <property type="match status" value="1"/>
</dbReference>
<protein>
    <recommendedName>
        <fullName evidence="12">C2 domain-containing protein</fullName>
    </recommendedName>
</protein>
<dbReference type="InterPro" id="IPR046773">
    <property type="entry name" value="DOCKER_Lobe_C"/>
</dbReference>
<proteinExistence type="inferred from homology"/>
<dbReference type="PROSITE" id="PS51650">
    <property type="entry name" value="C2_DOCK"/>
    <property type="match status" value="1"/>
</dbReference>
<dbReference type="InterPro" id="IPR042455">
    <property type="entry name" value="DOCK_N_sub1"/>
</dbReference>
<evidence type="ECO:0000256" key="4">
    <source>
        <dbReference type="ARBA" id="ARBA00022658"/>
    </source>
</evidence>
<gene>
    <name evidence="10" type="ORF">BCR42DRAFT_348262</name>
</gene>
<dbReference type="InterPro" id="IPR046769">
    <property type="entry name" value="DOCKER_Lobe_A"/>
</dbReference>
<feature type="region of interest" description="Disordered" evidence="6">
    <location>
        <begin position="2776"/>
        <end position="2796"/>
    </location>
</feature>
<feature type="domain" description="C2 DOCK-type" evidence="8">
    <location>
        <begin position="922"/>
        <end position="1113"/>
    </location>
</feature>
<dbReference type="SUPFAM" id="SSF53335">
    <property type="entry name" value="S-adenosyl-L-methionine-dependent methyltransferases"/>
    <property type="match status" value="1"/>
</dbReference>
<dbReference type="PANTHER" id="PTHR45653">
    <property type="entry name" value="DEDICATOR OF CYTOKINESIS"/>
    <property type="match status" value="1"/>
</dbReference>
<evidence type="ECO:0000256" key="3">
    <source>
        <dbReference type="ARBA" id="ARBA00022553"/>
    </source>
</evidence>
<dbReference type="InterPro" id="IPR035892">
    <property type="entry name" value="C2_domain_sf"/>
</dbReference>
<keyword evidence="7" id="KW-0472">Membrane</keyword>
<feature type="region of interest" description="Disordered" evidence="6">
    <location>
        <begin position="1570"/>
        <end position="1589"/>
    </location>
</feature>
<evidence type="ECO:0000256" key="7">
    <source>
        <dbReference type="SAM" id="Phobius"/>
    </source>
</evidence>
<dbReference type="Pfam" id="PF06920">
    <property type="entry name" value="DHR-2_Lobe_A"/>
    <property type="match status" value="1"/>
</dbReference>
<dbReference type="Pfam" id="PF20422">
    <property type="entry name" value="DHR-2_Lobe_B"/>
    <property type="match status" value="1"/>
</dbReference>
<dbReference type="InterPro" id="IPR019410">
    <property type="entry name" value="Methyltransf_16"/>
</dbReference>
<feature type="compositionally biased region" description="Low complexity" evidence="6">
    <location>
        <begin position="2708"/>
        <end position="2719"/>
    </location>
</feature>
<feature type="compositionally biased region" description="Low complexity" evidence="6">
    <location>
        <begin position="2030"/>
        <end position="2040"/>
    </location>
</feature>
<feature type="compositionally biased region" description="Polar residues" evidence="6">
    <location>
        <begin position="1129"/>
        <end position="1143"/>
    </location>
</feature>
<dbReference type="GO" id="GO:0005737">
    <property type="term" value="C:cytoplasm"/>
    <property type="evidence" value="ECO:0007669"/>
    <property type="project" value="UniProtKB-SubCell"/>
</dbReference>
<dbReference type="STRING" id="90262.A0A1X2INM5"/>
<dbReference type="InterPro" id="IPR056372">
    <property type="entry name" value="TPR_DOCK"/>
</dbReference>
<dbReference type="InterPro" id="IPR027357">
    <property type="entry name" value="DOCKER_dom"/>
</dbReference>
<evidence type="ECO:0000259" key="8">
    <source>
        <dbReference type="PROSITE" id="PS51650"/>
    </source>
</evidence>
<dbReference type="GO" id="GO:0005085">
    <property type="term" value="F:guanyl-nucleotide exchange factor activity"/>
    <property type="evidence" value="ECO:0007669"/>
    <property type="project" value="UniProtKB-KW"/>
</dbReference>
<keyword evidence="3" id="KW-0597">Phosphoprotein</keyword>
<dbReference type="EMBL" id="MCGE01000007">
    <property type="protein sequence ID" value="ORZ19610.1"/>
    <property type="molecule type" value="Genomic_DNA"/>
</dbReference>
<feature type="compositionally biased region" description="Acidic residues" evidence="6">
    <location>
        <begin position="2019"/>
        <end position="2029"/>
    </location>
</feature>
<feature type="compositionally biased region" description="Polar residues" evidence="6">
    <location>
        <begin position="2662"/>
        <end position="2684"/>
    </location>
</feature>
<reference evidence="10 11" key="1">
    <citation type="submission" date="2016-07" db="EMBL/GenBank/DDBJ databases">
        <title>Pervasive Adenine N6-methylation of Active Genes in Fungi.</title>
        <authorList>
            <consortium name="DOE Joint Genome Institute"/>
            <person name="Mondo S.J."/>
            <person name="Dannebaum R.O."/>
            <person name="Kuo R.C."/>
            <person name="Labutti K."/>
            <person name="Haridas S."/>
            <person name="Kuo A."/>
            <person name="Salamov A."/>
            <person name="Ahrendt S.R."/>
            <person name="Lipzen A."/>
            <person name="Sullivan W."/>
            <person name="Andreopoulos W.B."/>
            <person name="Clum A."/>
            <person name="Lindquist E."/>
            <person name="Daum C."/>
            <person name="Ramamoorthy G.K."/>
            <person name="Gryganskyi A."/>
            <person name="Culley D."/>
            <person name="Magnuson J.K."/>
            <person name="James T.Y."/>
            <person name="O'Malley M.A."/>
            <person name="Stajich J.E."/>
            <person name="Spatafora J.W."/>
            <person name="Visel A."/>
            <person name="Grigoriev I.V."/>
        </authorList>
    </citation>
    <scope>NUCLEOTIDE SEQUENCE [LARGE SCALE GENOMIC DNA]</scope>
    <source>
        <strain evidence="10 11">NRRL 1336</strain>
    </source>
</reference>
<feature type="transmembrane region" description="Helical" evidence="7">
    <location>
        <begin position="63"/>
        <end position="82"/>
    </location>
</feature>
<dbReference type="OrthoDB" id="18896at2759"/>
<dbReference type="GO" id="GO:0005886">
    <property type="term" value="C:plasma membrane"/>
    <property type="evidence" value="ECO:0007669"/>
    <property type="project" value="TreeGrafter"/>
</dbReference>
<evidence type="ECO:0000256" key="6">
    <source>
        <dbReference type="SAM" id="MobiDB-lite"/>
    </source>
</evidence>
<dbReference type="CDD" id="cd11684">
    <property type="entry name" value="DHR2_DOCK"/>
    <property type="match status" value="1"/>
</dbReference>
<dbReference type="Pfam" id="PF14429">
    <property type="entry name" value="DOCK-C2"/>
    <property type="match status" value="1"/>
</dbReference>
<evidence type="ECO:0000256" key="1">
    <source>
        <dbReference type="ARBA" id="ARBA00004496"/>
    </source>
</evidence>
<keyword evidence="4" id="KW-0344">Guanine-nucleotide releasing factor</keyword>
<dbReference type="Pfam" id="PF16172">
    <property type="entry name" value="DOCK_N"/>
    <property type="match status" value="1"/>
</dbReference>
<dbReference type="GO" id="GO:0031267">
    <property type="term" value="F:small GTPase binding"/>
    <property type="evidence" value="ECO:0007669"/>
    <property type="project" value="TreeGrafter"/>
</dbReference>
<keyword evidence="11" id="KW-1185">Reference proteome</keyword>
<dbReference type="GO" id="GO:0007264">
    <property type="term" value="P:small GTPase-mediated signal transduction"/>
    <property type="evidence" value="ECO:0007669"/>
    <property type="project" value="InterPro"/>
</dbReference>
<dbReference type="Gene3D" id="1.20.1270.350">
    <property type="entry name" value="Dedicator of cytokinesis N-terminal subdomain"/>
    <property type="match status" value="1"/>
</dbReference>
<feature type="region of interest" description="Disordered" evidence="6">
    <location>
        <begin position="2637"/>
        <end position="2728"/>
    </location>
</feature>
<dbReference type="CDD" id="cd08679">
    <property type="entry name" value="C2_DOCK180_related"/>
    <property type="match status" value="1"/>
</dbReference>
<evidence type="ECO:0000313" key="11">
    <source>
        <dbReference type="Proteomes" id="UP000193560"/>
    </source>
</evidence>
<evidence type="ECO:0000259" key="9">
    <source>
        <dbReference type="PROSITE" id="PS51651"/>
    </source>
</evidence>
<feature type="compositionally biased region" description="Low complexity" evidence="6">
    <location>
        <begin position="2649"/>
        <end position="2661"/>
    </location>
</feature>
<comment type="caution">
    <text evidence="10">The sequence shown here is derived from an EMBL/GenBank/DDBJ whole genome shotgun (WGS) entry which is preliminary data.</text>
</comment>
<accession>A0A1X2INM5</accession>
<dbReference type="Proteomes" id="UP000193560">
    <property type="component" value="Unassembled WGS sequence"/>
</dbReference>
<dbReference type="Pfam" id="PF10294">
    <property type="entry name" value="Methyltransf_16"/>
    <property type="match status" value="1"/>
</dbReference>
<feature type="region of interest" description="Disordered" evidence="6">
    <location>
        <begin position="1970"/>
        <end position="1998"/>
    </location>
</feature>
<comment type="similarity">
    <text evidence="5">Belongs to the DOCK family.</text>
</comment>
<feature type="compositionally biased region" description="Basic and acidic residues" evidence="6">
    <location>
        <begin position="1983"/>
        <end position="1996"/>
    </location>
</feature>
<evidence type="ECO:0000256" key="5">
    <source>
        <dbReference type="PROSITE-ProRule" id="PRU00983"/>
    </source>
</evidence>
<keyword evidence="7" id="KW-0812">Transmembrane</keyword>
<feature type="transmembrane region" description="Helical" evidence="7">
    <location>
        <begin position="248"/>
        <end position="268"/>
    </location>
</feature>
<dbReference type="Gene3D" id="1.20.58.740">
    <property type="match status" value="1"/>
</dbReference>
<dbReference type="Gene3D" id="2.30.30.40">
    <property type="entry name" value="SH3 Domains"/>
    <property type="match status" value="1"/>
</dbReference>
<dbReference type="Gene3D" id="3.40.50.150">
    <property type="entry name" value="Vaccinia Virus protein VP39"/>
    <property type="match status" value="1"/>
</dbReference>
<keyword evidence="7" id="KW-1133">Transmembrane helix</keyword>
<organism evidence="10 11">
    <name type="scientific">Absidia repens</name>
    <dbReference type="NCBI Taxonomy" id="90262"/>
    <lineage>
        <taxon>Eukaryota</taxon>
        <taxon>Fungi</taxon>
        <taxon>Fungi incertae sedis</taxon>
        <taxon>Mucoromycota</taxon>
        <taxon>Mucoromycotina</taxon>
        <taxon>Mucoromycetes</taxon>
        <taxon>Mucorales</taxon>
        <taxon>Cunninghamellaceae</taxon>
        <taxon>Absidia</taxon>
    </lineage>
</organism>
<dbReference type="InterPro" id="IPR043161">
    <property type="entry name" value="DOCK_C_lobe_A"/>
</dbReference>